<feature type="non-terminal residue" evidence="1">
    <location>
        <position position="1"/>
    </location>
</feature>
<proteinExistence type="predicted"/>
<name>A0ACA9MA38_9GLOM</name>
<protein>
    <submittedName>
        <fullName evidence="1">8902_t:CDS:1</fullName>
    </submittedName>
</protein>
<evidence type="ECO:0000313" key="1">
    <source>
        <dbReference type="EMBL" id="CAG8575205.1"/>
    </source>
</evidence>
<dbReference type="Proteomes" id="UP000789860">
    <property type="component" value="Unassembled WGS sequence"/>
</dbReference>
<sequence>CMELWIIIEHPFGYLDVPLFWPVKQNLVLIKMKVYFTSFMCRSVRLQKKHLNSIYKPFSSVTTDLEKTSKLSDDHDTLKPSVRVVDRSLQYKFRDKTRQFVDYMRISIRGGNGGDGCVAFLREKFKSRGPPSGGNGGRGGHIIFITSANHSSLHSVKRQLVGGRGENGKGQMKNGSAGKDIIVPIPLGTVIKEIEPPSLKRKSDENEINEEALIEERRKATWAHYPNYDEKNQHSTFFLEAERMIKEEYRLRQLKKEKEAKTKLTLDLSVPNVQYIVAYGGEGGKGNPYFQSNANRSPKFATRGFEGQYRFLELEIKTIADAGLVGLPNAGKSTFLTAVSNAHPKIAPYPFTTLNPFIGTVDYADRYQLTIADIPGIIHGAHRNIGLGHSFLRHVERSRILVYVIDLSGIAPWEDWEPSLVVANKADITERSKRNLPIILSKAKEFEIKSGQEFEIIPISAKYKKNIVK</sequence>
<organism evidence="1 2">
    <name type="scientific">Scutellospora calospora</name>
    <dbReference type="NCBI Taxonomy" id="85575"/>
    <lineage>
        <taxon>Eukaryota</taxon>
        <taxon>Fungi</taxon>
        <taxon>Fungi incertae sedis</taxon>
        <taxon>Mucoromycota</taxon>
        <taxon>Glomeromycotina</taxon>
        <taxon>Glomeromycetes</taxon>
        <taxon>Diversisporales</taxon>
        <taxon>Gigasporaceae</taxon>
        <taxon>Scutellospora</taxon>
    </lineage>
</organism>
<accession>A0ACA9MA38</accession>
<gene>
    <name evidence="1" type="ORF">SCALOS_LOCUS5990</name>
</gene>
<dbReference type="EMBL" id="CAJVPM010010684">
    <property type="protein sequence ID" value="CAG8575205.1"/>
    <property type="molecule type" value="Genomic_DNA"/>
</dbReference>
<reference evidence="1" key="1">
    <citation type="submission" date="2021-06" db="EMBL/GenBank/DDBJ databases">
        <authorList>
            <person name="Kallberg Y."/>
            <person name="Tangrot J."/>
            <person name="Rosling A."/>
        </authorList>
    </citation>
    <scope>NUCLEOTIDE SEQUENCE</scope>
    <source>
        <strain evidence="1">AU212A</strain>
    </source>
</reference>
<comment type="caution">
    <text evidence="1">The sequence shown here is derived from an EMBL/GenBank/DDBJ whole genome shotgun (WGS) entry which is preliminary data.</text>
</comment>
<evidence type="ECO:0000313" key="2">
    <source>
        <dbReference type="Proteomes" id="UP000789860"/>
    </source>
</evidence>
<keyword evidence="2" id="KW-1185">Reference proteome</keyword>